<evidence type="ECO:0000313" key="1">
    <source>
        <dbReference type="EMBL" id="TFF35946.1"/>
    </source>
</evidence>
<gene>
    <name evidence="1" type="ORF">E2R66_17155</name>
</gene>
<dbReference type="RefSeq" id="WP_133232804.1">
    <property type="nucleotide sequence ID" value="NZ_SOZE01000018.1"/>
</dbReference>
<dbReference type="Pfam" id="PF22028">
    <property type="entry name" value="DUF6934"/>
    <property type="match status" value="1"/>
</dbReference>
<dbReference type="EMBL" id="SOZE01000018">
    <property type="protein sequence ID" value="TFF35946.1"/>
    <property type="molecule type" value="Genomic_DNA"/>
</dbReference>
<organism evidence="1 2">
    <name type="scientific">Mucilaginibacter psychrotolerans</name>
    <dbReference type="NCBI Taxonomy" id="1524096"/>
    <lineage>
        <taxon>Bacteria</taxon>
        <taxon>Pseudomonadati</taxon>
        <taxon>Bacteroidota</taxon>
        <taxon>Sphingobacteriia</taxon>
        <taxon>Sphingobacteriales</taxon>
        <taxon>Sphingobacteriaceae</taxon>
        <taxon>Mucilaginibacter</taxon>
    </lineage>
</organism>
<dbReference type="Proteomes" id="UP000297540">
    <property type="component" value="Unassembled WGS sequence"/>
</dbReference>
<evidence type="ECO:0000313" key="2">
    <source>
        <dbReference type="Proteomes" id="UP000297540"/>
    </source>
</evidence>
<dbReference type="OrthoDB" id="1343312at2"/>
<dbReference type="InterPro" id="IPR053865">
    <property type="entry name" value="DUF6934"/>
</dbReference>
<reference evidence="1 2" key="1">
    <citation type="journal article" date="2017" name="Int. J. Syst. Evol. Microbiol.">
        <title>Mucilaginibacterpsychrotolerans sp. nov., isolated from peatlands.</title>
        <authorList>
            <person name="Deng Y."/>
            <person name="Shen L."/>
            <person name="Xu B."/>
            <person name="Liu Y."/>
            <person name="Gu Z."/>
            <person name="Liu H."/>
            <person name="Zhou Y."/>
        </authorList>
    </citation>
    <scope>NUCLEOTIDE SEQUENCE [LARGE SCALE GENOMIC DNA]</scope>
    <source>
        <strain evidence="1 2">NH7-4</strain>
    </source>
</reference>
<name>A0A4Y8SC73_9SPHI</name>
<proteinExistence type="predicted"/>
<comment type="caution">
    <text evidence="1">The sequence shown here is derived from an EMBL/GenBank/DDBJ whole genome shotgun (WGS) entry which is preliminary data.</text>
</comment>
<sequence>MNLERYPYYATDDAQEYTFYSEGPRGLIRKVVKFVKARDNPIIYNLGFGDVDALTGIIDDLAITDNKDRDRILATVATTINEFCDHHGNHYIYAEGNTPAKTRLYQMSIGRMLNDIKPGFEVYGFRDDGFESFQLNVNYEAFLVKRKEK</sequence>
<accession>A0A4Y8SC73</accession>
<protein>
    <submittedName>
        <fullName evidence="1">Uncharacterized protein</fullName>
    </submittedName>
</protein>
<dbReference type="AlphaFoldDB" id="A0A4Y8SC73"/>
<keyword evidence="2" id="KW-1185">Reference proteome</keyword>